<sequence length="191" mass="20789">MTVVLLALRIEKHKRGKEILMVVYVFRHGEAVDADESLIDEWRYLTARGRKATEAVAGRLAHHGLSMCQIVSSPLVRAVQTAQIVAQSCGPAAALEINGLLLPGGNLSELVSFVRSYPAKHVMVVGHEPQLGMLVTGLLEYGQLITLKKSSCVILEIERDKPDKPAQFCSYAVPGTKPVKSLKKAFGKTSE</sequence>
<gene>
    <name evidence="1" type="primary">sixA</name>
    <name evidence="1" type="ORF">KJB30_05650</name>
</gene>
<keyword evidence="2" id="KW-1185">Reference proteome</keyword>
<dbReference type="SMART" id="SM00855">
    <property type="entry name" value="PGAM"/>
    <property type="match status" value="1"/>
</dbReference>
<evidence type="ECO:0000313" key="2">
    <source>
        <dbReference type="Proteomes" id="UP000784128"/>
    </source>
</evidence>
<dbReference type="InterPro" id="IPR013078">
    <property type="entry name" value="His_Pase_superF_clade-1"/>
</dbReference>
<dbReference type="Proteomes" id="UP000784128">
    <property type="component" value="Unassembled WGS sequence"/>
</dbReference>
<name>A0ABS5U6H7_9BACT</name>
<dbReference type="SUPFAM" id="SSF53254">
    <property type="entry name" value="Phosphoglycerate mutase-like"/>
    <property type="match status" value="1"/>
</dbReference>
<dbReference type="EMBL" id="JAHDYS010000004">
    <property type="protein sequence ID" value="MBT1071256.1"/>
    <property type="molecule type" value="Genomic_DNA"/>
</dbReference>
<dbReference type="PANTHER" id="PTHR48100">
    <property type="entry name" value="BROAD-SPECIFICITY PHOSPHATASE YOR283W-RELATED"/>
    <property type="match status" value="1"/>
</dbReference>
<dbReference type="CDD" id="cd07067">
    <property type="entry name" value="HP_PGM_like"/>
    <property type="match status" value="1"/>
</dbReference>
<proteinExistence type="predicted"/>
<dbReference type="Pfam" id="PF00300">
    <property type="entry name" value="His_Phos_1"/>
    <property type="match status" value="1"/>
</dbReference>
<dbReference type="RefSeq" id="WP_214296969.1">
    <property type="nucleotide sequence ID" value="NZ_JAHDYS010000004.1"/>
</dbReference>
<protein>
    <submittedName>
        <fullName evidence="1">Phosphohistidine phosphatase SixA</fullName>
    </submittedName>
</protein>
<organism evidence="1 2">
    <name type="scientific">Pelotalea chapellei</name>
    <dbReference type="NCBI Taxonomy" id="44671"/>
    <lineage>
        <taxon>Bacteria</taxon>
        <taxon>Pseudomonadati</taxon>
        <taxon>Thermodesulfobacteriota</taxon>
        <taxon>Desulfuromonadia</taxon>
        <taxon>Geobacterales</taxon>
        <taxon>Geobacteraceae</taxon>
        <taxon>Pelotalea</taxon>
    </lineage>
</organism>
<reference evidence="1 2" key="1">
    <citation type="submission" date="2021-05" db="EMBL/GenBank/DDBJ databases">
        <title>The draft genome of Geobacter chapellei DSM 13688.</title>
        <authorList>
            <person name="Xu Z."/>
            <person name="Masuda Y."/>
            <person name="Itoh H."/>
            <person name="Senoo K."/>
        </authorList>
    </citation>
    <scope>NUCLEOTIDE SEQUENCE [LARGE SCALE GENOMIC DNA]</scope>
    <source>
        <strain evidence="1 2">DSM 13688</strain>
    </source>
</reference>
<accession>A0ABS5U6H7</accession>
<dbReference type="Gene3D" id="3.40.50.1240">
    <property type="entry name" value="Phosphoglycerate mutase-like"/>
    <property type="match status" value="1"/>
</dbReference>
<dbReference type="InterPro" id="IPR050275">
    <property type="entry name" value="PGM_Phosphatase"/>
</dbReference>
<dbReference type="InterPro" id="IPR004449">
    <property type="entry name" value="SixA"/>
</dbReference>
<dbReference type="NCBIfam" id="TIGR00249">
    <property type="entry name" value="sixA"/>
    <property type="match status" value="1"/>
</dbReference>
<dbReference type="InterPro" id="IPR029033">
    <property type="entry name" value="His_PPase_superfam"/>
</dbReference>
<comment type="caution">
    <text evidence="1">The sequence shown here is derived from an EMBL/GenBank/DDBJ whole genome shotgun (WGS) entry which is preliminary data.</text>
</comment>
<evidence type="ECO:0000313" key="1">
    <source>
        <dbReference type="EMBL" id="MBT1071256.1"/>
    </source>
</evidence>